<dbReference type="KEGG" id="rsp:RSP_7598"/>
<dbReference type="GeneID" id="17312420"/>
<dbReference type="RefSeq" id="WP_017140353.1">
    <property type="nucleotide sequence ID" value="NC_007494.2"/>
</dbReference>
<evidence type="ECO:0000313" key="1">
    <source>
        <dbReference type="EMBL" id="AGY32460.1"/>
    </source>
</evidence>
<proteinExistence type="predicted"/>
<accession>U5NRM4</accession>
<protein>
    <submittedName>
        <fullName evidence="1">Uncharacterized protein</fullName>
    </submittedName>
</protein>
<dbReference type="EnsemblBacteria" id="AGY32460">
    <property type="protein sequence ID" value="AGY32460"/>
    <property type="gene ID" value="RSP_7598"/>
</dbReference>
<dbReference type="AlphaFoldDB" id="U5NRM4"/>
<dbReference type="OrthoDB" id="9908940at2"/>
<keyword evidence="2" id="KW-1185">Reference proteome</keyword>
<evidence type="ECO:0000313" key="2">
    <source>
        <dbReference type="Proteomes" id="UP000002703"/>
    </source>
</evidence>
<dbReference type="EMBL" id="CP000144">
    <property type="protein sequence ID" value="AGY32460.1"/>
    <property type="molecule type" value="Genomic_DNA"/>
</dbReference>
<reference evidence="2" key="1">
    <citation type="submission" date="2005-09" db="EMBL/GenBank/DDBJ databases">
        <title>Complete sequence of chromosome 2 of Rhodobacter sphaeroides 2.4.1.</title>
        <authorList>
            <person name="Copeland A."/>
            <person name="Lucas S."/>
            <person name="Lapidus A."/>
            <person name="Barry K."/>
            <person name="Detter J.C."/>
            <person name="Glavina T."/>
            <person name="Hammon N."/>
            <person name="Israni S."/>
            <person name="Pitluck S."/>
            <person name="Richardson P."/>
            <person name="Mackenzie C."/>
            <person name="Choudhary M."/>
            <person name="Larimer F."/>
            <person name="Hauser L.J."/>
            <person name="Land M."/>
            <person name="Donohue T.J."/>
            <person name="Kaplan S."/>
        </authorList>
    </citation>
    <scope>NUCLEOTIDE SEQUENCE [LARGE SCALE GENOMIC DNA]</scope>
    <source>
        <strain evidence="2">ATCC 17023 / DSM 158 / JCM 6121 / CCUG 31486 / LMG 2827 / NBRC 12203 / NCIMB 8253 / ATH 2.4.1.</strain>
    </source>
</reference>
<organism evidence="1 2">
    <name type="scientific">Cereibacter sphaeroides (strain ATCC 17023 / DSM 158 / JCM 6121 / CCUG 31486 / LMG 2827 / NBRC 12203 / NCIMB 8253 / ATH 2.4.1.)</name>
    <name type="common">Rhodobacter sphaeroides</name>
    <dbReference type="NCBI Taxonomy" id="272943"/>
    <lineage>
        <taxon>Bacteria</taxon>
        <taxon>Pseudomonadati</taxon>
        <taxon>Pseudomonadota</taxon>
        <taxon>Alphaproteobacteria</taxon>
        <taxon>Rhodobacterales</taxon>
        <taxon>Paracoccaceae</taxon>
        <taxon>Cereibacter</taxon>
    </lineage>
</organism>
<sequence>MSLIEDLKKQIATAEARIREIQLGCPHPEVAMIVRGIGYQDEPDKEFRHCTCGLCEAQFTRGMVDKKEGGR</sequence>
<gene>
    <name evidence="1" type="ORF">RSP_7598</name>
</gene>
<name>U5NRM4_CERS4</name>
<dbReference type="Proteomes" id="UP000002703">
    <property type="component" value="Chromosome 2"/>
</dbReference>